<dbReference type="Pfam" id="PF13523">
    <property type="entry name" value="Acetyltransf_8"/>
    <property type="match status" value="1"/>
</dbReference>
<dbReference type="SUPFAM" id="SSF55729">
    <property type="entry name" value="Acyl-CoA N-acyltransferases (Nat)"/>
    <property type="match status" value="1"/>
</dbReference>
<dbReference type="GO" id="GO:0019290">
    <property type="term" value="P:siderophore biosynthetic process"/>
    <property type="evidence" value="ECO:0007669"/>
    <property type="project" value="InterPro"/>
</dbReference>
<dbReference type="PANTHER" id="PTHR31438:SF1">
    <property type="entry name" value="LYSINE N-ACYLTRANSFERASE C17G9.06C-RELATED"/>
    <property type="match status" value="1"/>
</dbReference>
<dbReference type="InterPro" id="IPR019432">
    <property type="entry name" value="Acyltransferase_MbtK/IucB-like"/>
</dbReference>
<dbReference type="SMART" id="SM01006">
    <property type="entry name" value="AlcB"/>
    <property type="match status" value="1"/>
</dbReference>
<keyword evidence="7" id="KW-1185">Reference proteome</keyword>
<protein>
    <recommendedName>
        <fullName evidence="3">Lysine N-acyltransferase MbtK</fullName>
    </recommendedName>
    <alternativeName>
        <fullName evidence="4">Mycobactin synthase protein K</fullName>
    </alternativeName>
</protein>
<dbReference type="PANTHER" id="PTHR31438">
    <property type="entry name" value="LYSINE N-ACYLTRANSFERASE C17G9.06C-RELATED"/>
    <property type="match status" value="1"/>
</dbReference>
<name>A0A0U4CZ33_9ACTN</name>
<evidence type="ECO:0000256" key="3">
    <source>
        <dbReference type="ARBA" id="ARBA00020586"/>
    </source>
</evidence>
<dbReference type="Proteomes" id="UP000067689">
    <property type="component" value="Chromosome"/>
</dbReference>
<evidence type="ECO:0000259" key="5">
    <source>
        <dbReference type="SMART" id="SM01006"/>
    </source>
</evidence>
<comment type="pathway">
    <text evidence="2">Siderophore biosynthesis; mycobactin biosynthesis.</text>
</comment>
<dbReference type="UniPathway" id="UPA00011"/>
<dbReference type="PATRIC" id="fig|2041.4.peg.3119"/>
<dbReference type="GO" id="GO:0016410">
    <property type="term" value="F:N-acyltransferase activity"/>
    <property type="evidence" value="ECO:0007669"/>
    <property type="project" value="TreeGrafter"/>
</dbReference>
<dbReference type="STRING" id="2041.AERYTH_14930"/>
<accession>A0A0U4CZ33</accession>
<evidence type="ECO:0000256" key="2">
    <source>
        <dbReference type="ARBA" id="ARBA00005102"/>
    </source>
</evidence>
<reference evidence="6 7" key="1">
    <citation type="journal article" date="1991" name="Int. J. Syst. Bacteriol.">
        <title>Description of the erythromycin-producing bacterium Arthrobacter sp. strain NRRL B-3381 as Aeromicrobium erythreum gen. nov., sp. nov.</title>
        <authorList>
            <person name="Miller E.S."/>
            <person name="Woese C.R."/>
            <person name="Brenner S."/>
        </authorList>
    </citation>
    <scope>NUCLEOTIDE SEQUENCE [LARGE SCALE GENOMIC DNA]</scope>
    <source>
        <strain evidence="6 7">AR18</strain>
    </source>
</reference>
<feature type="domain" description="Acyltransferase MbtK/IucB-like conserved" evidence="5">
    <location>
        <begin position="20"/>
        <end position="68"/>
    </location>
</feature>
<evidence type="ECO:0000313" key="6">
    <source>
        <dbReference type="EMBL" id="ALX05901.1"/>
    </source>
</evidence>
<evidence type="ECO:0000256" key="4">
    <source>
        <dbReference type="ARBA" id="ARBA00031122"/>
    </source>
</evidence>
<dbReference type="EMBL" id="CP011502">
    <property type="protein sequence ID" value="ALX05901.1"/>
    <property type="molecule type" value="Genomic_DNA"/>
</dbReference>
<comment type="function">
    <text evidence="1">Acyltransferase required for the direct transfer of medium- to long-chain fatty acyl moieties from a carrier protein (MbtL) on to the epsilon-amino group of lysine residue in the mycobactin core.</text>
</comment>
<dbReference type="InterPro" id="IPR016181">
    <property type="entry name" value="Acyl_CoA_acyltransferase"/>
</dbReference>
<evidence type="ECO:0000313" key="7">
    <source>
        <dbReference type="Proteomes" id="UP000067689"/>
    </source>
</evidence>
<dbReference type="Gene3D" id="3.40.630.30">
    <property type="match status" value="1"/>
</dbReference>
<gene>
    <name evidence="6" type="ORF">AERYTH_14930</name>
</gene>
<proteinExistence type="predicted"/>
<organism evidence="6 7">
    <name type="scientific">Aeromicrobium erythreum</name>
    <dbReference type="NCBI Taxonomy" id="2041"/>
    <lineage>
        <taxon>Bacteria</taxon>
        <taxon>Bacillati</taxon>
        <taxon>Actinomycetota</taxon>
        <taxon>Actinomycetes</taxon>
        <taxon>Propionibacteriales</taxon>
        <taxon>Nocardioidaceae</taxon>
        <taxon>Aeromicrobium</taxon>
    </lineage>
</organism>
<dbReference type="AlphaFoldDB" id="A0A0U4CZ33"/>
<dbReference type="KEGG" id="aer:AERYTH_14930"/>
<evidence type="ECO:0000256" key="1">
    <source>
        <dbReference type="ARBA" id="ARBA00003818"/>
    </source>
</evidence>
<sequence length="190" mass="20803">MGGGLDVAPGGGPRMTFTHRPLDPVADLDLVHGWVTQERAEFWGMTDYTREEVGEVYAYLDSLSTHHAYLVLELPGEGAGTPECGVPVAIFQTYEPRHDPVGEAYPVREGDLGVHLFVGPGEPRSGFTGSLVAYVLRVLLADPAVRRLVVEPDVRNERSVSRFLREGFERGPVVDLGHKTAQLAFLPRPT</sequence>